<keyword evidence="2" id="KW-1185">Reference proteome</keyword>
<sequence length="138" mass="14713">MTTQLCGARYARNRAITCGKQPGHLDTDPFHKFNPDDPETCEWLDDDTAPPAATAASTAEGGGIERVQERIDNLLSVADRFDHPGGSRRLAQRARDKAAGMEAALRLLGVPENGVFGDPLIHRLLSTPPGVQAGGDPS</sequence>
<reference evidence="1 2" key="1">
    <citation type="submission" date="2019-12" db="EMBL/GenBank/DDBJ databases">
        <authorList>
            <person name="Huq M.A."/>
        </authorList>
    </citation>
    <scope>NUCLEOTIDE SEQUENCE [LARGE SCALE GENOMIC DNA]</scope>
    <source>
        <strain evidence="1 2">MAH-18</strain>
    </source>
</reference>
<organism evidence="1 2">
    <name type="scientific">Nocardioides agri</name>
    <dbReference type="NCBI Taxonomy" id="2682843"/>
    <lineage>
        <taxon>Bacteria</taxon>
        <taxon>Bacillati</taxon>
        <taxon>Actinomycetota</taxon>
        <taxon>Actinomycetes</taxon>
        <taxon>Propionibacteriales</taxon>
        <taxon>Nocardioidaceae</taxon>
        <taxon>Nocardioides</taxon>
    </lineage>
</organism>
<gene>
    <name evidence="1" type="ORF">GON03_19210</name>
</gene>
<evidence type="ECO:0000313" key="1">
    <source>
        <dbReference type="EMBL" id="MVQ51314.1"/>
    </source>
</evidence>
<dbReference type="Proteomes" id="UP000473525">
    <property type="component" value="Unassembled WGS sequence"/>
</dbReference>
<dbReference type="RefSeq" id="WP_157346122.1">
    <property type="nucleotide sequence ID" value="NZ_WSEK01000005.1"/>
</dbReference>
<accession>A0A6L6XVB0</accession>
<comment type="caution">
    <text evidence="1">The sequence shown here is derived from an EMBL/GenBank/DDBJ whole genome shotgun (WGS) entry which is preliminary data.</text>
</comment>
<protein>
    <submittedName>
        <fullName evidence="1">Uncharacterized protein</fullName>
    </submittedName>
</protein>
<dbReference type="AlphaFoldDB" id="A0A6L6XVB0"/>
<dbReference type="EMBL" id="WSEK01000005">
    <property type="protein sequence ID" value="MVQ51314.1"/>
    <property type="molecule type" value="Genomic_DNA"/>
</dbReference>
<name>A0A6L6XVB0_9ACTN</name>
<evidence type="ECO:0000313" key="2">
    <source>
        <dbReference type="Proteomes" id="UP000473525"/>
    </source>
</evidence>
<proteinExistence type="predicted"/>